<organism evidence="2 3">
    <name type="scientific">Streptomyces edwardsiae</name>
    <dbReference type="NCBI Taxonomy" id="3075527"/>
    <lineage>
        <taxon>Bacteria</taxon>
        <taxon>Bacillati</taxon>
        <taxon>Actinomycetota</taxon>
        <taxon>Actinomycetes</taxon>
        <taxon>Kitasatosporales</taxon>
        <taxon>Streptomycetaceae</taxon>
        <taxon>Streptomyces</taxon>
    </lineage>
</organism>
<comment type="caution">
    <text evidence="2">The sequence shown here is derived from an EMBL/GenBank/DDBJ whole genome shotgun (WGS) entry which is preliminary data.</text>
</comment>
<dbReference type="Proteomes" id="UP001180503">
    <property type="component" value="Unassembled WGS sequence"/>
</dbReference>
<feature type="signal peptide" evidence="1">
    <location>
        <begin position="1"/>
        <end position="27"/>
    </location>
</feature>
<evidence type="ECO:0000313" key="3">
    <source>
        <dbReference type="Proteomes" id="UP001180503"/>
    </source>
</evidence>
<protein>
    <recommendedName>
        <fullName evidence="4">Secreted protein</fullName>
    </recommendedName>
</protein>
<sequence length="155" mass="16782">MRGAIRTVLGMAATGMLVLAMSNPAAAATMEYDTAVKDTTSVNDYYCVVKDDLWTTARACFKPYGDVLFAGDEFKDGASATTQWQNELRDSNGNWGLYRNGKCTWSGGSGTQGSCNKEMYEYSSKNAHGGVGSRVRVKACVGDSCSPWSRWILNA</sequence>
<name>A0ABU2QQN8_9ACTN</name>
<keyword evidence="1" id="KW-0732">Signal</keyword>
<dbReference type="RefSeq" id="WP_311710940.1">
    <property type="nucleotide sequence ID" value="NZ_JAVRFB010000023.1"/>
</dbReference>
<reference evidence="3" key="1">
    <citation type="submission" date="2023-07" db="EMBL/GenBank/DDBJ databases">
        <title>30 novel species of actinomycetes from the DSMZ collection.</title>
        <authorList>
            <person name="Nouioui I."/>
        </authorList>
    </citation>
    <scope>NUCLEOTIDE SEQUENCE [LARGE SCALE GENOMIC DNA]</scope>
    <source>
        <strain evidence="3">DSM 41635</strain>
    </source>
</reference>
<evidence type="ECO:0000313" key="2">
    <source>
        <dbReference type="EMBL" id="MDT0405285.1"/>
    </source>
</evidence>
<feature type="chain" id="PRO_5045410634" description="Secreted protein" evidence="1">
    <location>
        <begin position="28"/>
        <end position="155"/>
    </location>
</feature>
<gene>
    <name evidence="2" type="ORF">RM528_25935</name>
</gene>
<accession>A0ABU2QQN8</accession>
<evidence type="ECO:0000256" key="1">
    <source>
        <dbReference type="SAM" id="SignalP"/>
    </source>
</evidence>
<dbReference type="EMBL" id="JAVRFB010000023">
    <property type="protein sequence ID" value="MDT0405285.1"/>
    <property type="molecule type" value="Genomic_DNA"/>
</dbReference>
<proteinExistence type="predicted"/>
<evidence type="ECO:0008006" key="4">
    <source>
        <dbReference type="Google" id="ProtNLM"/>
    </source>
</evidence>